<dbReference type="EMBL" id="JARJCN010000010">
    <property type="protein sequence ID" value="KAJ7097050.1"/>
    <property type="molecule type" value="Genomic_DNA"/>
</dbReference>
<keyword evidence="2" id="KW-1185">Reference proteome</keyword>
<proteinExistence type="predicted"/>
<dbReference type="AlphaFoldDB" id="A0AAD6XW17"/>
<dbReference type="Proteomes" id="UP001222325">
    <property type="component" value="Unassembled WGS sequence"/>
</dbReference>
<sequence>MHAAESEMQRPSSAVCHRARANYYDGIAHSQYSRGGRQSRYTAPQKYKSPAYYHCRPIHLSDPSFIMFLSLVLLSCLSASSVKASLSVVTVAQIINAASNRSPARPGFFSREGWLVCNATTGAVTVSGDTTPVDIASDVIAANVELGTNIVEATVNIQNEGELFTIKTTLGAITHTFFAAQPIADGAPLSSFVQGAKNSIRQENNTIWQFNIKIHDVQQDTAGKVYALWTVGIPALIISREELTALDIYFWSDRHPAPYRQLLPHRGPRQRRSYVYCVRRDLSDSEMDHLWHHSNCGAERCANREGV</sequence>
<organism evidence="1 2">
    <name type="scientific">Mycena belliarum</name>
    <dbReference type="NCBI Taxonomy" id="1033014"/>
    <lineage>
        <taxon>Eukaryota</taxon>
        <taxon>Fungi</taxon>
        <taxon>Dikarya</taxon>
        <taxon>Basidiomycota</taxon>
        <taxon>Agaricomycotina</taxon>
        <taxon>Agaricomycetes</taxon>
        <taxon>Agaricomycetidae</taxon>
        <taxon>Agaricales</taxon>
        <taxon>Marasmiineae</taxon>
        <taxon>Mycenaceae</taxon>
        <taxon>Mycena</taxon>
    </lineage>
</organism>
<protein>
    <submittedName>
        <fullName evidence="1">Uncharacterized protein</fullName>
    </submittedName>
</protein>
<evidence type="ECO:0000313" key="2">
    <source>
        <dbReference type="Proteomes" id="UP001222325"/>
    </source>
</evidence>
<gene>
    <name evidence="1" type="ORF">B0H15DRAFT_30873</name>
</gene>
<reference evidence="1" key="1">
    <citation type="submission" date="2023-03" db="EMBL/GenBank/DDBJ databases">
        <title>Massive genome expansion in bonnet fungi (Mycena s.s.) driven by repeated elements and novel gene families across ecological guilds.</title>
        <authorList>
            <consortium name="Lawrence Berkeley National Laboratory"/>
            <person name="Harder C.B."/>
            <person name="Miyauchi S."/>
            <person name="Viragh M."/>
            <person name="Kuo A."/>
            <person name="Thoen E."/>
            <person name="Andreopoulos B."/>
            <person name="Lu D."/>
            <person name="Skrede I."/>
            <person name="Drula E."/>
            <person name="Henrissat B."/>
            <person name="Morin E."/>
            <person name="Kohler A."/>
            <person name="Barry K."/>
            <person name="LaButti K."/>
            <person name="Morin E."/>
            <person name="Salamov A."/>
            <person name="Lipzen A."/>
            <person name="Mereny Z."/>
            <person name="Hegedus B."/>
            <person name="Baldrian P."/>
            <person name="Stursova M."/>
            <person name="Weitz H."/>
            <person name="Taylor A."/>
            <person name="Grigoriev I.V."/>
            <person name="Nagy L.G."/>
            <person name="Martin F."/>
            <person name="Kauserud H."/>
        </authorList>
    </citation>
    <scope>NUCLEOTIDE SEQUENCE</scope>
    <source>
        <strain evidence="1">CBHHK173m</strain>
    </source>
</reference>
<evidence type="ECO:0000313" key="1">
    <source>
        <dbReference type="EMBL" id="KAJ7097050.1"/>
    </source>
</evidence>
<name>A0AAD6XW17_9AGAR</name>
<accession>A0AAD6XW17</accession>
<comment type="caution">
    <text evidence="1">The sequence shown here is derived from an EMBL/GenBank/DDBJ whole genome shotgun (WGS) entry which is preliminary data.</text>
</comment>